<dbReference type="InterPro" id="IPR036388">
    <property type="entry name" value="WH-like_DNA-bd_sf"/>
</dbReference>
<dbReference type="Pfam" id="PF00072">
    <property type="entry name" value="Response_reg"/>
    <property type="match status" value="1"/>
</dbReference>
<evidence type="ECO:0000313" key="8">
    <source>
        <dbReference type="Proteomes" id="UP001165293"/>
    </source>
</evidence>
<dbReference type="Gene3D" id="3.40.50.2300">
    <property type="match status" value="1"/>
</dbReference>
<keyword evidence="3" id="KW-0804">Transcription</keyword>
<dbReference type="Gene3D" id="1.10.10.10">
    <property type="entry name" value="Winged helix-like DNA-binding domain superfamily/Winged helix DNA-binding domain"/>
    <property type="match status" value="1"/>
</dbReference>
<comment type="caution">
    <text evidence="7">The sequence shown here is derived from an EMBL/GenBank/DDBJ whole genome shotgun (WGS) entry which is preliminary data.</text>
</comment>
<evidence type="ECO:0000256" key="2">
    <source>
        <dbReference type="ARBA" id="ARBA00023125"/>
    </source>
</evidence>
<dbReference type="PANTHER" id="PTHR44688">
    <property type="entry name" value="DNA-BINDING TRANSCRIPTIONAL ACTIVATOR DEVR_DOSR"/>
    <property type="match status" value="1"/>
</dbReference>
<dbReference type="InterPro" id="IPR001789">
    <property type="entry name" value="Sig_transdc_resp-reg_receiver"/>
</dbReference>
<accession>A0ABS8JKF8</accession>
<dbReference type="InterPro" id="IPR011006">
    <property type="entry name" value="CheY-like_superfamily"/>
</dbReference>
<name>A0ABS8JKF8_9GAMM</name>
<dbReference type="InterPro" id="IPR000792">
    <property type="entry name" value="Tscrpt_reg_LuxR_C"/>
</dbReference>
<dbReference type="PANTHER" id="PTHR44688:SF16">
    <property type="entry name" value="DNA-BINDING TRANSCRIPTIONAL ACTIVATOR DEVR_DOSR"/>
    <property type="match status" value="1"/>
</dbReference>
<dbReference type="SMART" id="SM00448">
    <property type="entry name" value="REC"/>
    <property type="match status" value="1"/>
</dbReference>
<evidence type="ECO:0000259" key="6">
    <source>
        <dbReference type="PROSITE" id="PS50110"/>
    </source>
</evidence>
<dbReference type="Proteomes" id="UP001165293">
    <property type="component" value="Unassembled WGS sequence"/>
</dbReference>
<dbReference type="SMART" id="SM00421">
    <property type="entry name" value="HTH_LUXR"/>
    <property type="match status" value="1"/>
</dbReference>
<evidence type="ECO:0000259" key="5">
    <source>
        <dbReference type="PROSITE" id="PS50043"/>
    </source>
</evidence>
<dbReference type="PROSITE" id="PS50110">
    <property type="entry name" value="RESPONSE_REGULATORY"/>
    <property type="match status" value="1"/>
</dbReference>
<gene>
    <name evidence="7" type="ORF">LK996_13570</name>
</gene>
<dbReference type="EMBL" id="JAJGAK010000003">
    <property type="protein sequence ID" value="MCC8364101.1"/>
    <property type="molecule type" value="Genomic_DNA"/>
</dbReference>
<sequence length="222" mass="24206">MNWLTDNAKGGFAMDATRAVVHVVDEDAEVRESLRAMLEPNGYDVRCHGSAEDFLMQWPMGGPGCVLLDVGMPGPSGLDLQLALAHRPDALPVVFLSGGGEIPLSVLAIRRSAADFLPKQVQRERLLASVGNAVARSQAQQALDDRRRQIRARFNTLTTRERAVFEQVTAGRLNKQIASVLCTCERTVKAHRANVMHKLQAHSVAELVRIAIHLEAEAEAAA</sequence>
<dbReference type="RefSeq" id="WP_230527888.1">
    <property type="nucleotide sequence ID" value="NZ_JAJGAK010000003.1"/>
</dbReference>
<evidence type="ECO:0000256" key="3">
    <source>
        <dbReference type="ARBA" id="ARBA00023163"/>
    </source>
</evidence>
<keyword evidence="2" id="KW-0238">DNA-binding</keyword>
<proteinExistence type="predicted"/>
<evidence type="ECO:0000256" key="1">
    <source>
        <dbReference type="ARBA" id="ARBA00023015"/>
    </source>
</evidence>
<dbReference type="PROSITE" id="PS50043">
    <property type="entry name" value="HTH_LUXR_2"/>
    <property type="match status" value="1"/>
</dbReference>
<keyword evidence="8" id="KW-1185">Reference proteome</keyword>
<feature type="modified residue" description="4-aspartylphosphate" evidence="4">
    <location>
        <position position="69"/>
    </location>
</feature>
<protein>
    <submittedName>
        <fullName evidence="7">Response regulator</fullName>
    </submittedName>
</protein>
<reference evidence="7" key="1">
    <citation type="submission" date="2021-10" db="EMBL/GenBank/DDBJ databases">
        <authorList>
            <person name="Lyu M."/>
            <person name="Wang X."/>
            <person name="Meng X."/>
            <person name="Xu K."/>
        </authorList>
    </citation>
    <scope>NUCLEOTIDE SEQUENCE</scope>
    <source>
        <strain evidence="7">A6</strain>
    </source>
</reference>
<evidence type="ECO:0000256" key="4">
    <source>
        <dbReference type="PROSITE-ProRule" id="PRU00169"/>
    </source>
</evidence>
<feature type="domain" description="Response regulatory" evidence="6">
    <location>
        <begin position="20"/>
        <end position="134"/>
    </location>
</feature>
<dbReference type="CDD" id="cd06170">
    <property type="entry name" value="LuxR_C_like"/>
    <property type="match status" value="1"/>
</dbReference>
<dbReference type="SUPFAM" id="SSF52172">
    <property type="entry name" value="CheY-like"/>
    <property type="match status" value="1"/>
</dbReference>
<dbReference type="Pfam" id="PF00196">
    <property type="entry name" value="GerE"/>
    <property type="match status" value="1"/>
</dbReference>
<organism evidence="7 8">
    <name type="scientific">Noviluteimonas lactosilytica</name>
    <dbReference type="NCBI Taxonomy" id="2888523"/>
    <lineage>
        <taxon>Bacteria</taxon>
        <taxon>Pseudomonadati</taxon>
        <taxon>Pseudomonadota</taxon>
        <taxon>Gammaproteobacteria</taxon>
        <taxon>Lysobacterales</taxon>
        <taxon>Lysobacteraceae</taxon>
        <taxon>Noviluteimonas</taxon>
    </lineage>
</organism>
<keyword evidence="1" id="KW-0805">Transcription regulation</keyword>
<feature type="domain" description="HTH luxR-type" evidence="5">
    <location>
        <begin position="150"/>
        <end position="215"/>
    </location>
</feature>
<dbReference type="PRINTS" id="PR00038">
    <property type="entry name" value="HTHLUXR"/>
</dbReference>
<keyword evidence="4" id="KW-0597">Phosphoprotein</keyword>
<evidence type="ECO:0000313" key="7">
    <source>
        <dbReference type="EMBL" id="MCC8364101.1"/>
    </source>
</evidence>